<proteinExistence type="predicted"/>
<accession>A0A0L0NWJ4</accession>
<dbReference type="EMBL" id="LGST01000032">
    <property type="protein sequence ID" value="KND98419.1"/>
    <property type="molecule type" value="Genomic_DNA"/>
</dbReference>
<evidence type="ECO:0000313" key="2">
    <source>
        <dbReference type="EMBL" id="KND98419.1"/>
    </source>
</evidence>
<feature type="region of interest" description="Disordered" evidence="1">
    <location>
        <begin position="35"/>
        <end position="59"/>
    </location>
</feature>
<gene>
    <name evidence="2" type="ORF">QG37_04773</name>
</gene>
<name>A0A0L0NWJ4_CANAR</name>
<dbReference type="Proteomes" id="UP000037122">
    <property type="component" value="Unassembled WGS sequence"/>
</dbReference>
<reference evidence="3" key="1">
    <citation type="journal article" date="2015" name="BMC Genomics">
        <title>Draft genome of a commonly misdiagnosed multidrug resistant pathogen Candida auris.</title>
        <authorList>
            <person name="Chatterjee S."/>
            <person name="Alampalli S.V."/>
            <person name="Nageshan R.K."/>
            <person name="Chettiar S.T."/>
            <person name="Joshi S."/>
            <person name="Tatu U.S."/>
        </authorList>
    </citation>
    <scope>NUCLEOTIDE SEQUENCE [LARGE SCALE GENOMIC DNA]</scope>
    <source>
        <strain evidence="3">6684</strain>
    </source>
</reference>
<organism evidence="2 3">
    <name type="scientific">Candidozyma auris</name>
    <name type="common">Yeast</name>
    <name type="synonym">Candida auris</name>
    <dbReference type="NCBI Taxonomy" id="498019"/>
    <lineage>
        <taxon>Eukaryota</taxon>
        <taxon>Fungi</taxon>
        <taxon>Dikarya</taxon>
        <taxon>Ascomycota</taxon>
        <taxon>Saccharomycotina</taxon>
        <taxon>Pichiomycetes</taxon>
        <taxon>Metschnikowiaceae</taxon>
        <taxon>Candidozyma</taxon>
    </lineage>
</organism>
<feature type="compositionally biased region" description="Basic and acidic residues" evidence="1">
    <location>
        <begin position="64"/>
        <end position="73"/>
    </location>
</feature>
<evidence type="ECO:0000256" key="1">
    <source>
        <dbReference type="SAM" id="MobiDB-lite"/>
    </source>
</evidence>
<protein>
    <submittedName>
        <fullName evidence="2">Uncharacterized protein</fullName>
    </submittedName>
</protein>
<feature type="region of interest" description="Disordered" evidence="1">
    <location>
        <begin position="64"/>
        <end position="83"/>
    </location>
</feature>
<dbReference type="AlphaFoldDB" id="A0A0L0NWJ4"/>
<dbReference type="VEuPathDB" id="FungiDB:QG37_04773"/>
<sequence length="83" mass="9614">MWFPRENYESGKLMGLYSNGTRCENRKWLQKTRSAVGAAQRGEKKGLNNPTSAFKTKLEVRIRNKMKNEEGKNIKGIQQWKAP</sequence>
<comment type="caution">
    <text evidence="2">The sequence shown here is derived from an EMBL/GenBank/DDBJ whole genome shotgun (WGS) entry which is preliminary data.</text>
</comment>
<evidence type="ECO:0000313" key="3">
    <source>
        <dbReference type="Proteomes" id="UP000037122"/>
    </source>
</evidence>